<name>A0ABT2SJW2_9FIRM</name>
<protein>
    <submittedName>
        <fullName evidence="5">AraC family transcriptional regulator</fullName>
    </submittedName>
</protein>
<accession>A0ABT2SJW2</accession>
<feature type="domain" description="HTH araC/xylS-type" evidence="4">
    <location>
        <begin position="182"/>
        <end position="280"/>
    </location>
</feature>
<proteinExistence type="predicted"/>
<dbReference type="InterPro" id="IPR018060">
    <property type="entry name" value="HTH_AraC"/>
</dbReference>
<evidence type="ECO:0000313" key="6">
    <source>
        <dbReference type="Proteomes" id="UP001652338"/>
    </source>
</evidence>
<evidence type="ECO:0000259" key="4">
    <source>
        <dbReference type="PROSITE" id="PS01124"/>
    </source>
</evidence>
<sequence>MRPIEYGILPDDSDYFPYQPSTIASKVYLYPVALGRFHYQSGYRLKRSSYNSFLLMYIEKGSCQVYHPDQIGTVLQDQLVLLDCYSPHEYGFLKDSNVCWIHFDGPLARNYYDLITASQGNIFSSGNLYPVIHDMNKILSMFRNSEPIKEARVSSYITQMLTSLLNIRSDTGSNFSHSQIVENSLAYINEHFSEPLSLDVLAKNSNMSPFHFTRVFTAETGFTPHQYLIATRLNSAKFLLRTPGIPIKEIAFRSGFNSESSFCSTFKKWEHMTPGEYRNLTFPEQIR</sequence>
<keyword evidence="2" id="KW-0238">DNA-binding</keyword>
<keyword evidence="6" id="KW-1185">Reference proteome</keyword>
<evidence type="ECO:0000256" key="1">
    <source>
        <dbReference type="ARBA" id="ARBA00023015"/>
    </source>
</evidence>
<dbReference type="InterPro" id="IPR037923">
    <property type="entry name" value="HTH-like"/>
</dbReference>
<dbReference type="RefSeq" id="WP_262654036.1">
    <property type="nucleotide sequence ID" value="NZ_JAOQKE010000003.1"/>
</dbReference>
<dbReference type="InterPro" id="IPR009057">
    <property type="entry name" value="Homeodomain-like_sf"/>
</dbReference>
<evidence type="ECO:0000256" key="3">
    <source>
        <dbReference type="ARBA" id="ARBA00023163"/>
    </source>
</evidence>
<gene>
    <name evidence="5" type="ORF">OCV47_04305</name>
</gene>
<dbReference type="Pfam" id="PF12833">
    <property type="entry name" value="HTH_18"/>
    <property type="match status" value="1"/>
</dbReference>
<dbReference type="PANTHER" id="PTHR43280:SF28">
    <property type="entry name" value="HTH-TYPE TRANSCRIPTIONAL ACTIVATOR RHAS"/>
    <property type="match status" value="1"/>
</dbReference>
<dbReference type="Pfam" id="PF02311">
    <property type="entry name" value="AraC_binding"/>
    <property type="match status" value="1"/>
</dbReference>
<dbReference type="SUPFAM" id="SSF46689">
    <property type="entry name" value="Homeodomain-like"/>
    <property type="match status" value="2"/>
</dbReference>
<dbReference type="InterPro" id="IPR003313">
    <property type="entry name" value="AraC-bd"/>
</dbReference>
<organism evidence="5 6">
    <name type="scientific">Muricoprocola aceti</name>
    <dbReference type="NCBI Taxonomy" id="2981772"/>
    <lineage>
        <taxon>Bacteria</taxon>
        <taxon>Bacillati</taxon>
        <taxon>Bacillota</taxon>
        <taxon>Clostridia</taxon>
        <taxon>Lachnospirales</taxon>
        <taxon>Lachnospiraceae</taxon>
        <taxon>Muricoprocola</taxon>
    </lineage>
</organism>
<dbReference type="Gene3D" id="1.10.10.60">
    <property type="entry name" value="Homeodomain-like"/>
    <property type="match status" value="2"/>
</dbReference>
<dbReference type="InterPro" id="IPR020449">
    <property type="entry name" value="Tscrpt_reg_AraC-type_HTH"/>
</dbReference>
<keyword evidence="1" id="KW-0805">Transcription regulation</keyword>
<dbReference type="PROSITE" id="PS01124">
    <property type="entry name" value="HTH_ARAC_FAMILY_2"/>
    <property type="match status" value="1"/>
</dbReference>
<evidence type="ECO:0000313" key="5">
    <source>
        <dbReference type="EMBL" id="MCU6724590.1"/>
    </source>
</evidence>
<comment type="caution">
    <text evidence="5">The sequence shown here is derived from an EMBL/GenBank/DDBJ whole genome shotgun (WGS) entry which is preliminary data.</text>
</comment>
<dbReference type="Proteomes" id="UP001652338">
    <property type="component" value="Unassembled WGS sequence"/>
</dbReference>
<dbReference type="PRINTS" id="PR00032">
    <property type="entry name" value="HTHARAC"/>
</dbReference>
<dbReference type="PANTHER" id="PTHR43280">
    <property type="entry name" value="ARAC-FAMILY TRANSCRIPTIONAL REGULATOR"/>
    <property type="match status" value="1"/>
</dbReference>
<dbReference type="SMART" id="SM00342">
    <property type="entry name" value="HTH_ARAC"/>
    <property type="match status" value="1"/>
</dbReference>
<dbReference type="SUPFAM" id="SSF51215">
    <property type="entry name" value="Regulatory protein AraC"/>
    <property type="match status" value="1"/>
</dbReference>
<dbReference type="EMBL" id="JAOQKE010000003">
    <property type="protein sequence ID" value="MCU6724590.1"/>
    <property type="molecule type" value="Genomic_DNA"/>
</dbReference>
<reference evidence="5 6" key="1">
    <citation type="journal article" date="2021" name="ISME Commun">
        <title>Automated analysis of genomic sequences facilitates high-throughput and comprehensive description of bacteria.</title>
        <authorList>
            <person name="Hitch T.C.A."/>
        </authorList>
    </citation>
    <scope>NUCLEOTIDE SEQUENCE [LARGE SCALE GENOMIC DNA]</scope>
    <source>
        <strain evidence="5 6">Sanger_29</strain>
    </source>
</reference>
<evidence type="ECO:0000256" key="2">
    <source>
        <dbReference type="ARBA" id="ARBA00023125"/>
    </source>
</evidence>
<keyword evidence="3" id="KW-0804">Transcription</keyword>